<dbReference type="GO" id="GO:0003677">
    <property type="term" value="F:DNA binding"/>
    <property type="evidence" value="ECO:0007669"/>
    <property type="project" value="UniProtKB-KW"/>
</dbReference>
<dbReference type="Gene3D" id="2.40.330.10">
    <property type="entry name" value="DNA-binding pseudobarrel domain"/>
    <property type="match status" value="1"/>
</dbReference>
<dbReference type="AlphaFoldDB" id="A0A0D9VFN6"/>
<dbReference type="SUPFAM" id="SSF101936">
    <property type="entry name" value="DNA-binding pseudobarrel domain"/>
    <property type="match status" value="1"/>
</dbReference>
<dbReference type="SMART" id="SM01019">
    <property type="entry name" value="B3"/>
    <property type="match status" value="1"/>
</dbReference>
<keyword evidence="2" id="KW-0805">Transcription regulation</keyword>
<evidence type="ECO:0000256" key="6">
    <source>
        <dbReference type="SAM" id="MobiDB-lite"/>
    </source>
</evidence>
<feature type="region of interest" description="Disordered" evidence="6">
    <location>
        <begin position="188"/>
        <end position="214"/>
    </location>
</feature>
<evidence type="ECO:0000313" key="8">
    <source>
        <dbReference type="EnsemblPlants" id="LPERR02G12560.1"/>
    </source>
</evidence>
<dbReference type="GO" id="GO:0003700">
    <property type="term" value="F:DNA-binding transcription factor activity"/>
    <property type="evidence" value="ECO:0007669"/>
    <property type="project" value="InterPro"/>
</dbReference>
<organism evidence="8 9">
    <name type="scientific">Leersia perrieri</name>
    <dbReference type="NCBI Taxonomy" id="77586"/>
    <lineage>
        <taxon>Eukaryota</taxon>
        <taxon>Viridiplantae</taxon>
        <taxon>Streptophyta</taxon>
        <taxon>Embryophyta</taxon>
        <taxon>Tracheophyta</taxon>
        <taxon>Spermatophyta</taxon>
        <taxon>Magnoliopsida</taxon>
        <taxon>Liliopsida</taxon>
        <taxon>Poales</taxon>
        <taxon>Poaceae</taxon>
        <taxon>BOP clade</taxon>
        <taxon>Oryzoideae</taxon>
        <taxon>Oryzeae</taxon>
        <taxon>Oryzinae</taxon>
        <taxon>Leersia</taxon>
    </lineage>
</organism>
<dbReference type="STRING" id="77586.A0A0D9VFN6"/>
<proteinExistence type="predicted"/>
<reference evidence="9" key="2">
    <citation type="submission" date="2013-12" db="EMBL/GenBank/DDBJ databases">
        <authorList>
            <person name="Yu Y."/>
            <person name="Lee S."/>
            <person name="de Baynast K."/>
            <person name="Wissotski M."/>
            <person name="Liu L."/>
            <person name="Talag J."/>
            <person name="Goicoechea J."/>
            <person name="Angelova A."/>
            <person name="Jetty R."/>
            <person name="Kudrna D."/>
            <person name="Golser W."/>
            <person name="Rivera L."/>
            <person name="Zhang J."/>
            <person name="Wing R."/>
        </authorList>
    </citation>
    <scope>NUCLEOTIDE SEQUENCE</scope>
</reference>
<keyword evidence="4" id="KW-0804">Transcription</keyword>
<keyword evidence="5" id="KW-0539">Nucleus</keyword>
<dbReference type="Proteomes" id="UP000032180">
    <property type="component" value="Chromosome 2"/>
</dbReference>
<evidence type="ECO:0000256" key="3">
    <source>
        <dbReference type="ARBA" id="ARBA00023125"/>
    </source>
</evidence>
<reference evidence="8 9" key="1">
    <citation type="submission" date="2012-08" db="EMBL/GenBank/DDBJ databases">
        <title>Oryza genome evolution.</title>
        <authorList>
            <person name="Wing R.A."/>
        </authorList>
    </citation>
    <scope>NUCLEOTIDE SEQUENCE</scope>
</reference>
<keyword evidence="3" id="KW-0238">DNA-binding</keyword>
<dbReference type="Gramene" id="LPERR02G12560.1">
    <property type="protein sequence ID" value="LPERR02G12560.1"/>
    <property type="gene ID" value="LPERR02G12560"/>
</dbReference>
<dbReference type="InterPro" id="IPR003340">
    <property type="entry name" value="B3_DNA-bd"/>
</dbReference>
<keyword evidence="9" id="KW-1185">Reference proteome</keyword>
<dbReference type="CDD" id="cd10017">
    <property type="entry name" value="B3_DNA"/>
    <property type="match status" value="1"/>
</dbReference>
<evidence type="ECO:0000256" key="1">
    <source>
        <dbReference type="ARBA" id="ARBA00004123"/>
    </source>
</evidence>
<sequence length="264" mass="29651">MAASLPLSANIVGVEDRHDMELMEMEHLFDKFLLPSDMCMVTKKLFIPEEHAFKLGNMVKDREGYFVIFFQDGAVPGKLWRFRFMKQSKKPALTKGWGCFVREKGLVAGDTISIFRGAVCRRLFIFCRLGARTRLSSATMVRHCLSMPHATSTLAYNSQVVRPGTGMLARNSASSGQERLHVSDEVSGRVPRSHKASLARADAQPYNVSPHGRHRAMVHRQKEPMTEMPPILESMFVGATPLVVKTVRLFGVNINVFPKQESDN</sequence>
<reference evidence="8" key="3">
    <citation type="submission" date="2015-04" db="UniProtKB">
        <authorList>
            <consortium name="EnsemblPlants"/>
        </authorList>
    </citation>
    <scope>IDENTIFICATION</scope>
</reference>
<dbReference type="GO" id="GO:0005634">
    <property type="term" value="C:nucleus"/>
    <property type="evidence" value="ECO:0007669"/>
    <property type="project" value="UniProtKB-SubCell"/>
</dbReference>
<name>A0A0D9VFN6_9ORYZ</name>
<dbReference type="InterPro" id="IPR044800">
    <property type="entry name" value="LEC2-like"/>
</dbReference>
<dbReference type="HOGENOM" id="CLU_1167334_0_0_1"/>
<feature type="domain" description="TF-B3" evidence="7">
    <location>
        <begin position="30"/>
        <end position="129"/>
    </location>
</feature>
<comment type="subcellular location">
    <subcellularLocation>
        <location evidence="1">Nucleus</location>
    </subcellularLocation>
</comment>
<evidence type="ECO:0000256" key="5">
    <source>
        <dbReference type="ARBA" id="ARBA00023242"/>
    </source>
</evidence>
<evidence type="ECO:0000256" key="2">
    <source>
        <dbReference type="ARBA" id="ARBA00023015"/>
    </source>
</evidence>
<evidence type="ECO:0000313" key="9">
    <source>
        <dbReference type="Proteomes" id="UP000032180"/>
    </source>
</evidence>
<dbReference type="PANTHER" id="PTHR31140:SF139">
    <property type="entry name" value="B3 DOMAIN-CONTAINING PROTEIN OS02G0455900-RELATED"/>
    <property type="match status" value="1"/>
</dbReference>
<accession>A0A0D9VFN6</accession>
<evidence type="ECO:0000256" key="4">
    <source>
        <dbReference type="ARBA" id="ARBA00023163"/>
    </source>
</evidence>
<dbReference type="EnsemblPlants" id="LPERR02G12560.1">
    <property type="protein sequence ID" value="LPERR02G12560.1"/>
    <property type="gene ID" value="LPERR02G12560"/>
</dbReference>
<dbReference type="PROSITE" id="PS50863">
    <property type="entry name" value="B3"/>
    <property type="match status" value="1"/>
</dbReference>
<protein>
    <recommendedName>
        <fullName evidence="7">TF-B3 domain-containing protein</fullName>
    </recommendedName>
</protein>
<dbReference type="PANTHER" id="PTHR31140">
    <property type="entry name" value="B3 DOMAIN-CONTAINING TRANSCRIPTION FACTOR ABI3"/>
    <property type="match status" value="1"/>
</dbReference>
<dbReference type="InterPro" id="IPR015300">
    <property type="entry name" value="DNA-bd_pseudobarrel_sf"/>
</dbReference>
<evidence type="ECO:0000259" key="7">
    <source>
        <dbReference type="PROSITE" id="PS50863"/>
    </source>
</evidence>